<dbReference type="EnsemblPlants" id="OGLUM08G09740.1">
    <property type="protein sequence ID" value="OGLUM08G09740.1"/>
    <property type="gene ID" value="OGLUM08G09740"/>
</dbReference>
<reference evidence="1" key="1">
    <citation type="submission" date="2015-04" db="UniProtKB">
        <authorList>
            <consortium name="EnsemblPlants"/>
        </authorList>
    </citation>
    <scope>IDENTIFICATION</scope>
</reference>
<proteinExistence type="predicted"/>
<keyword evidence="2" id="KW-1185">Reference proteome</keyword>
<organism evidence="1">
    <name type="scientific">Oryza glumipatula</name>
    <dbReference type="NCBI Taxonomy" id="40148"/>
    <lineage>
        <taxon>Eukaryota</taxon>
        <taxon>Viridiplantae</taxon>
        <taxon>Streptophyta</taxon>
        <taxon>Embryophyta</taxon>
        <taxon>Tracheophyta</taxon>
        <taxon>Spermatophyta</taxon>
        <taxon>Magnoliopsida</taxon>
        <taxon>Liliopsida</taxon>
        <taxon>Poales</taxon>
        <taxon>Poaceae</taxon>
        <taxon>BOP clade</taxon>
        <taxon>Oryzoideae</taxon>
        <taxon>Oryzeae</taxon>
        <taxon>Oryzinae</taxon>
        <taxon>Oryza</taxon>
    </lineage>
</organism>
<reference evidence="1" key="2">
    <citation type="submission" date="2018-05" db="EMBL/GenBank/DDBJ databases">
        <title>OgluRS3 (Oryza glumaepatula Reference Sequence Version 3).</title>
        <authorList>
            <person name="Zhang J."/>
            <person name="Kudrna D."/>
            <person name="Lee S."/>
            <person name="Talag J."/>
            <person name="Welchert J."/>
            <person name="Wing R.A."/>
        </authorList>
    </citation>
    <scope>NUCLEOTIDE SEQUENCE [LARGE SCALE GENOMIC DNA]</scope>
</reference>
<protein>
    <submittedName>
        <fullName evidence="1">Uncharacterized protein</fullName>
    </submittedName>
</protein>
<evidence type="ECO:0000313" key="1">
    <source>
        <dbReference type="EnsemblPlants" id="OGLUM08G09740.1"/>
    </source>
</evidence>
<dbReference type="Gramene" id="OGLUM08G09740.1">
    <property type="protein sequence ID" value="OGLUM08G09740.1"/>
    <property type="gene ID" value="OGLUM08G09740"/>
</dbReference>
<evidence type="ECO:0000313" key="2">
    <source>
        <dbReference type="Proteomes" id="UP000026961"/>
    </source>
</evidence>
<sequence>MDSDDALAHMYRRALLTINVGCGSKPDAAVGDIYLDTQDSRPYISSLGHTHIICIPVAKTYFSFLQITS</sequence>
<dbReference type="Proteomes" id="UP000026961">
    <property type="component" value="Chromosome 8"/>
</dbReference>
<dbReference type="AlphaFoldDB" id="A0A0E0ATB3"/>
<name>A0A0E0ATB3_9ORYZ</name>
<dbReference type="HOGENOM" id="CLU_209454_0_0_1"/>
<accession>A0A0E0ATB3</accession>